<name>A0A5B7FHT5_PORTR</name>
<dbReference type="AlphaFoldDB" id="A0A5B7FHT5"/>
<evidence type="ECO:0000313" key="1">
    <source>
        <dbReference type="EMBL" id="MPC44498.1"/>
    </source>
</evidence>
<dbReference type="Proteomes" id="UP000324222">
    <property type="component" value="Unassembled WGS sequence"/>
</dbReference>
<keyword evidence="2" id="KW-1185">Reference proteome</keyword>
<organism evidence="1 2">
    <name type="scientific">Portunus trituberculatus</name>
    <name type="common">Swimming crab</name>
    <name type="synonym">Neptunus trituberculatus</name>
    <dbReference type="NCBI Taxonomy" id="210409"/>
    <lineage>
        <taxon>Eukaryota</taxon>
        <taxon>Metazoa</taxon>
        <taxon>Ecdysozoa</taxon>
        <taxon>Arthropoda</taxon>
        <taxon>Crustacea</taxon>
        <taxon>Multicrustacea</taxon>
        <taxon>Malacostraca</taxon>
        <taxon>Eumalacostraca</taxon>
        <taxon>Eucarida</taxon>
        <taxon>Decapoda</taxon>
        <taxon>Pleocyemata</taxon>
        <taxon>Brachyura</taxon>
        <taxon>Eubrachyura</taxon>
        <taxon>Portunoidea</taxon>
        <taxon>Portunidae</taxon>
        <taxon>Portuninae</taxon>
        <taxon>Portunus</taxon>
    </lineage>
</organism>
<gene>
    <name evidence="1" type="ORF">E2C01_038171</name>
</gene>
<accession>A0A5B7FHT5</accession>
<evidence type="ECO:0000313" key="2">
    <source>
        <dbReference type="Proteomes" id="UP000324222"/>
    </source>
</evidence>
<protein>
    <submittedName>
        <fullName evidence="1">Uncharacterized protein</fullName>
    </submittedName>
</protein>
<sequence>MSALPSPGSFIFMVRDCYEENEYLTEFYTGVFVHGLPAPKQDLRRLEGFETMDGDSPKGQ</sequence>
<dbReference type="EMBL" id="VSRR010006309">
    <property type="protein sequence ID" value="MPC44498.1"/>
    <property type="molecule type" value="Genomic_DNA"/>
</dbReference>
<reference evidence="1 2" key="1">
    <citation type="submission" date="2019-05" db="EMBL/GenBank/DDBJ databases">
        <title>Another draft genome of Portunus trituberculatus and its Hox gene families provides insights of decapod evolution.</title>
        <authorList>
            <person name="Jeong J.-H."/>
            <person name="Song I."/>
            <person name="Kim S."/>
            <person name="Choi T."/>
            <person name="Kim D."/>
            <person name="Ryu S."/>
            <person name="Kim W."/>
        </authorList>
    </citation>
    <scope>NUCLEOTIDE SEQUENCE [LARGE SCALE GENOMIC DNA]</scope>
    <source>
        <tissue evidence="1">Muscle</tissue>
    </source>
</reference>
<comment type="caution">
    <text evidence="1">The sequence shown here is derived from an EMBL/GenBank/DDBJ whole genome shotgun (WGS) entry which is preliminary data.</text>
</comment>
<proteinExistence type="predicted"/>